<evidence type="ECO:0000313" key="1">
    <source>
        <dbReference type="EMBL" id="GIJ73910.1"/>
    </source>
</evidence>
<comment type="caution">
    <text evidence="1">The sequence shown here is derived from an EMBL/GenBank/DDBJ whole genome shotgun (WGS) entry which is preliminary data.</text>
</comment>
<evidence type="ECO:0000313" key="2">
    <source>
        <dbReference type="Proteomes" id="UP000635606"/>
    </source>
</evidence>
<dbReference type="EMBL" id="BOPH01000126">
    <property type="protein sequence ID" value="GIJ73910.1"/>
    <property type="molecule type" value="Genomic_DNA"/>
</dbReference>
<accession>A0A8J4A5U9</accession>
<keyword evidence="2" id="KW-1185">Reference proteome</keyword>
<reference evidence="1" key="1">
    <citation type="submission" date="2021-01" db="EMBL/GenBank/DDBJ databases">
        <title>Whole genome shotgun sequence of Virgisporangium ochraceum NBRC 16418.</title>
        <authorList>
            <person name="Komaki H."/>
            <person name="Tamura T."/>
        </authorList>
    </citation>
    <scope>NUCLEOTIDE SEQUENCE</scope>
    <source>
        <strain evidence="1">NBRC 16418</strain>
    </source>
</reference>
<gene>
    <name evidence="1" type="ORF">Voc01_088270</name>
</gene>
<dbReference type="AlphaFoldDB" id="A0A8J4A5U9"/>
<organism evidence="1 2">
    <name type="scientific">Virgisporangium ochraceum</name>
    <dbReference type="NCBI Taxonomy" id="65505"/>
    <lineage>
        <taxon>Bacteria</taxon>
        <taxon>Bacillati</taxon>
        <taxon>Actinomycetota</taxon>
        <taxon>Actinomycetes</taxon>
        <taxon>Micromonosporales</taxon>
        <taxon>Micromonosporaceae</taxon>
        <taxon>Virgisporangium</taxon>
    </lineage>
</organism>
<dbReference type="InterPro" id="IPR025629">
    <property type="entry name" value="DUF4287"/>
</dbReference>
<dbReference type="Proteomes" id="UP000635606">
    <property type="component" value="Unassembled WGS sequence"/>
</dbReference>
<sequence length="177" mass="19283">MAVNLVWRGTHRHTGERLDRAGLVLVRVTKSGHLAERVSRYTDAPRRARVGARENVAGLSIPGGAVRCLCDGHDEKETVMSFQAYLDTIEDRTGKTPRTLVEEAQQRGLGGPDAKAGPVIAWLKEEYGLGRGHAMALFHVIKNGTGIGTKHVGTTGVHRDESDTLWIDGKATNPNRK</sequence>
<dbReference type="Pfam" id="PF14117">
    <property type="entry name" value="DUF4287"/>
    <property type="match status" value="1"/>
</dbReference>
<proteinExistence type="predicted"/>
<name>A0A8J4A5U9_9ACTN</name>
<evidence type="ECO:0008006" key="3">
    <source>
        <dbReference type="Google" id="ProtNLM"/>
    </source>
</evidence>
<protein>
    <recommendedName>
        <fullName evidence="3">DUF4287 domain-containing protein</fullName>
    </recommendedName>
</protein>